<evidence type="ECO:0000256" key="1">
    <source>
        <dbReference type="SAM" id="Phobius"/>
    </source>
</evidence>
<keyword evidence="1" id="KW-1133">Transmembrane helix</keyword>
<proteinExistence type="predicted"/>
<sequence>MLKLTNPIVLAVVLLGLLAIGIIVGVKWDTWFPKKKKNGNGSAGAGGDSTIRAVTPASIVERIVSPIIVPIGTMPPATILLPSSTACYQYTYQNPYSYQGCSYVFGGYLSYRGRRWCLLKRTRCQ</sequence>
<keyword evidence="1" id="KW-0472">Membrane</keyword>
<dbReference type="Proteomes" id="UP000034591">
    <property type="component" value="Unassembled WGS sequence"/>
</dbReference>
<dbReference type="AlphaFoldDB" id="A0A0G0HBA3"/>
<keyword evidence="1" id="KW-0812">Transmembrane</keyword>
<evidence type="ECO:0000313" key="3">
    <source>
        <dbReference type="Proteomes" id="UP000034591"/>
    </source>
</evidence>
<feature type="transmembrane region" description="Helical" evidence="1">
    <location>
        <begin position="6"/>
        <end position="26"/>
    </location>
</feature>
<dbReference type="EMBL" id="LBTI01000070">
    <property type="protein sequence ID" value="KKQ35805.1"/>
    <property type="molecule type" value="Genomic_DNA"/>
</dbReference>
<accession>A0A0G0HBA3</accession>
<dbReference type="STRING" id="1618545.US53_C0070G0004"/>
<organism evidence="2 3">
    <name type="scientific">Candidatus Woesebacteria bacterium GW2011_GWA1_37_7</name>
    <dbReference type="NCBI Taxonomy" id="1618545"/>
    <lineage>
        <taxon>Bacteria</taxon>
        <taxon>Candidatus Woeseibacteriota</taxon>
    </lineage>
</organism>
<name>A0A0G0HBA3_9BACT</name>
<reference evidence="2 3" key="1">
    <citation type="journal article" date="2015" name="Nature">
        <title>rRNA introns, odd ribosomes, and small enigmatic genomes across a large radiation of phyla.</title>
        <authorList>
            <person name="Brown C.T."/>
            <person name="Hug L.A."/>
            <person name="Thomas B.C."/>
            <person name="Sharon I."/>
            <person name="Castelle C.J."/>
            <person name="Singh A."/>
            <person name="Wilkins M.J."/>
            <person name="Williams K.H."/>
            <person name="Banfield J.F."/>
        </authorList>
    </citation>
    <scope>NUCLEOTIDE SEQUENCE [LARGE SCALE GENOMIC DNA]</scope>
</reference>
<comment type="caution">
    <text evidence="2">The sequence shown here is derived from an EMBL/GenBank/DDBJ whole genome shotgun (WGS) entry which is preliminary data.</text>
</comment>
<protein>
    <submittedName>
        <fullName evidence="2">Uncharacterized protein</fullName>
    </submittedName>
</protein>
<evidence type="ECO:0000313" key="2">
    <source>
        <dbReference type="EMBL" id="KKQ35805.1"/>
    </source>
</evidence>
<gene>
    <name evidence="2" type="ORF">US53_C0070G0004</name>
</gene>